<dbReference type="GO" id="GO:0008168">
    <property type="term" value="F:methyltransferase activity"/>
    <property type="evidence" value="ECO:0007669"/>
    <property type="project" value="UniProtKB-KW"/>
</dbReference>
<gene>
    <name evidence="2" type="ORF">ACH49W_09460</name>
</gene>
<evidence type="ECO:0000313" key="2">
    <source>
        <dbReference type="EMBL" id="MFI2473592.1"/>
    </source>
</evidence>
<name>A0ABW7WXN2_9NOCA</name>
<protein>
    <submittedName>
        <fullName evidence="2">Class I SAM-dependent methyltransferase</fullName>
        <ecNumber evidence="2">2.1.1.-</ecNumber>
    </submittedName>
</protein>
<keyword evidence="2" id="KW-0489">Methyltransferase</keyword>
<dbReference type="RefSeq" id="WP_357409343.1">
    <property type="nucleotide sequence ID" value="NZ_JBEYCD010000015.1"/>
</dbReference>
<keyword evidence="3" id="KW-1185">Reference proteome</keyword>
<sequence length="179" mass="18868">MGDARFGWFADAMDLRATDRVLEIGPGSSPSLSLLAERVTEGRVVGVERSATAIARAAQRLGTPSAAQVNSGRIGLVHADLARLLPEQVLDGIDGFDKILAVNVNVFWTKRPTAELAVVRKLLAPGGGLYLCYGYGDPDGASTSAKPPPGRLEERLTEAGFTVRTLASGDLLCVHAVLD</sequence>
<dbReference type="EC" id="2.1.1.-" evidence="2"/>
<dbReference type="GO" id="GO:0032259">
    <property type="term" value="P:methylation"/>
    <property type="evidence" value="ECO:0007669"/>
    <property type="project" value="UniProtKB-KW"/>
</dbReference>
<proteinExistence type="predicted"/>
<comment type="caution">
    <text evidence="2">The sequence shown here is derived from an EMBL/GenBank/DDBJ whole genome shotgun (WGS) entry which is preliminary data.</text>
</comment>
<keyword evidence="2" id="KW-0808">Transferase</keyword>
<evidence type="ECO:0000259" key="1">
    <source>
        <dbReference type="Pfam" id="PF08242"/>
    </source>
</evidence>
<dbReference type="Pfam" id="PF08242">
    <property type="entry name" value="Methyltransf_12"/>
    <property type="match status" value="1"/>
</dbReference>
<dbReference type="Proteomes" id="UP001611415">
    <property type="component" value="Unassembled WGS sequence"/>
</dbReference>
<dbReference type="InterPro" id="IPR013217">
    <property type="entry name" value="Methyltransf_12"/>
</dbReference>
<dbReference type="Gene3D" id="3.40.50.150">
    <property type="entry name" value="Vaccinia Virus protein VP39"/>
    <property type="match status" value="1"/>
</dbReference>
<dbReference type="SUPFAM" id="SSF53335">
    <property type="entry name" value="S-adenosyl-L-methionine-dependent methyltransferases"/>
    <property type="match status" value="1"/>
</dbReference>
<organism evidence="2 3">
    <name type="scientific">Nocardia xishanensis</name>
    <dbReference type="NCBI Taxonomy" id="238964"/>
    <lineage>
        <taxon>Bacteria</taxon>
        <taxon>Bacillati</taxon>
        <taxon>Actinomycetota</taxon>
        <taxon>Actinomycetes</taxon>
        <taxon>Mycobacteriales</taxon>
        <taxon>Nocardiaceae</taxon>
        <taxon>Nocardia</taxon>
    </lineage>
</organism>
<accession>A0ABW7WXN2</accession>
<dbReference type="InterPro" id="IPR029063">
    <property type="entry name" value="SAM-dependent_MTases_sf"/>
</dbReference>
<feature type="domain" description="Methyltransferase type 12" evidence="1">
    <location>
        <begin position="22"/>
        <end position="129"/>
    </location>
</feature>
<reference evidence="2 3" key="1">
    <citation type="submission" date="2024-10" db="EMBL/GenBank/DDBJ databases">
        <title>The Natural Products Discovery Center: Release of the First 8490 Sequenced Strains for Exploring Actinobacteria Biosynthetic Diversity.</title>
        <authorList>
            <person name="Kalkreuter E."/>
            <person name="Kautsar S.A."/>
            <person name="Yang D."/>
            <person name="Bader C.D."/>
            <person name="Teijaro C.N."/>
            <person name="Fluegel L."/>
            <person name="Davis C.M."/>
            <person name="Simpson J.R."/>
            <person name="Lauterbach L."/>
            <person name="Steele A.D."/>
            <person name="Gui C."/>
            <person name="Meng S."/>
            <person name="Li G."/>
            <person name="Viehrig K."/>
            <person name="Ye F."/>
            <person name="Su P."/>
            <person name="Kiefer A.F."/>
            <person name="Nichols A."/>
            <person name="Cepeda A.J."/>
            <person name="Yan W."/>
            <person name="Fan B."/>
            <person name="Jiang Y."/>
            <person name="Adhikari A."/>
            <person name="Zheng C.-J."/>
            <person name="Schuster L."/>
            <person name="Cowan T.M."/>
            <person name="Smanski M.J."/>
            <person name="Chevrette M.G."/>
            <person name="De Carvalho L.P.S."/>
            <person name="Shen B."/>
        </authorList>
    </citation>
    <scope>NUCLEOTIDE SEQUENCE [LARGE SCALE GENOMIC DNA]</scope>
    <source>
        <strain evidence="2 3">NPDC019275</strain>
    </source>
</reference>
<evidence type="ECO:0000313" key="3">
    <source>
        <dbReference type="Proteomes" id="UP001611415"/>
    </source>
</evidence>
<dbReference type="EMBL" id="JBIRYO010000005">
    <property type="protein sequence ID" value="MFI2473592.1"/>
    <property type="molecule type" value="Genomic_DNA"/>
</dbReference>
<dbReference type="CDD" id="cd02440">
    <property type="entry name" value="AdoMet_MTases"/>
    <property type="match status" value="1"/>
</dbReference>